<dbReference type="InterPro" id="IPR036942">
    <property type="entry name" value="Beta-barrel_TonB_sf"/>
</dbReference>
<dbReference type="Pfam" id="PF13715">
    <property type="entry name" value="CarbopepD_reg_2"/>
    <property type="match status" value="1"/>
</dbReference>
<evidence type="ECO:0000313" key="14">
    <source>
        <dbReference type="Proteomes" id="UP000644010"/>
    </source>
</evidence>
<reference evidence="13 14" key="1">
    <citation type="submission" date="2020-08" db="EMBL/GenBank/DDBJ databases">
        <title>Genome public.</title>
        <authorList>
            <person name="Liu C."/>
            <person name="Sun Q."/>
        </authorList>
    </citation>
    <scope>NUCLEOTIDE SEQUENCE [LARGE SCALE GENOMIC DNA]</scope>
    <source>
        <strain evidence="13 14">BX2</strain>
    </source>
</reference>
<dbReference type="NCBIfam" id="TIGR04056">
    <property type="entry name" value="OMP_RagA_SusC"/>
    <property type="match status" value="1"/>
</dbReference>
<evidence type="ECO:0000256" key="6">
    <source>
        <dbReference type="ARBA" id="ARBA00023136"/>
    </source>
</evidence>
<evidence type="ECO:0000256" key="4">
    <source>
        <dbReference type="ARBA" id="ARBA00022692"/>
    </source>
</evidence>
<keyword evidence="7 8" id="KW-0998">Cell outer membrane</keyword>
<dbReference type="SUPFAM" id="SSF56935">
    <property type="entry name" value="Porins"/>
    <property type="match status" value="1"/>
</dbReference>
<sequence length="1086" mass="120845">MCVWKRGGYFFIATLLGAGPFSSHVYAGTDHDQFNSVTTELNYGLNQKKEKKISGTVVDETGLPVIGANVVQKGTTNGVITDIDGHFSLTVPEDAILEISYIGYLAQSIPIGNNSSFQVTLREDSQKLDEVVVVGFGTQKKVNLTGAVSTVSSDVFEGRSVSNASQALQGAMPGLNIQQTQGYLDSSPSINIRGVGTIGEGSSGSPLILIDGMEGDMNRLNPQDIETVSVLKDAAASSIYGSRAPFGVILITTKKGKAGKMSVNYNNSFRWSKATNMPQTVDSYTFANYFNEAATNAGKAGHFSPERMQKIRDFIDGKLTGGIDPDPNNPSRWADLYDKGYGNTDWINLIFDDTVFSHEHNLSISGGSEKVQMYASVNYLGQDGYMRLNPENNQRVATNLKVTSKLNDYISINYNMRFNQIDYEKPTYLTDGLFSNLSRQSWPTLIAYDPNGNLYEYATHALRLRDGGRTTKKTYETTQQVNIVVEPIKGWKIIGDVNYQLYNERVHADTQKVYNYDVNGEPYQATLGGANSSVSESYKGTKYLNINAYTEYLKELRGHNFKVMVGMQSEQLWQDVTNAGRLGIIVPGTNVIDATSGNDSDGKSVPPTVSGAYDKWSTAGFFGRLNYDYKGRYLFEANLRYDGTSRYRSDQRWRWFPSVSLGWNMANEEFFSSLAEYISTFKWRGSYGLLGNQNTKVWYPTYLTMPIGSSNSAWLINGNQQNTSSAPGLISTTMGWETVKTTNIGFDVNALNNRLGLSLEWFTRKTEDMIGPAPEMPVILGTAVPKTNNTSLRTNGWELNVSWRDRLKNGLGYRVAFNLSDARTEILEYPNHTGTVTGYYSGKDMGEIWGFETMGIAKTQEEMDAHLATLPNGGQNTMGNNWAAGDIMYRDLNGDGKIDWGNSTYEDLGDMKVIGNETPRYMFGLNLGMDYKGFDASVFFQGIMKRDYFTGSSDFWGASSLWSSTFYEQHMDYFRANEDHPLGQNLSGYYPRPVFDSGKNKHAQTRYLMNAAYIRLKNVSIGYTLPTTLVNKWKLQNLRVYVTGENLWTGTSLTSLFDPETLTTDPAGMIKYPLSAVYSFGLSITY</sequence>
<evidence type="ECO:0000256" key="5">
    <source>
        <dbReference type="ARBA" id="ARBA00023077"/>
    </source>
</evidence>
<evidence type="ECO:0000256" key="9">
    <source>
        <dbReference type="RuleBase" id="RU003357"/>
    </source>
</evidence>
<dbReference type="InterPro" id="IPR023997">
    <property type="entry name" value="TonB-dep_OMP_SusC/RagA_CS"/>
</dbReference>
<evidence type="ECO:0000256" key="2">
    <source>
        <dbReference type="ARBA" id="ARBA00022448"/>
    </source>
</evidence>
<dbReference type="Gene3D" id="2.60.40.1120">
    <property type="entry name" value="Carboxypeptidase-like, regulatory domain"/>
    <property type="match status" value="1"/>
</dbReference>
<comment type="caution">
    <text evidence="13">The sequence shown here is derived from an EMBL/GenBank/DDBJ whole genome shotgun (WGS) entry which is preliminary data.</text>
</comment>
<dbReference type="EMBL" id="JACOOI010000019">
    <property type="protein sequence ID" value="MBC5644508.1"/>
    <property type="molecule type" value="Genomic_DNA"/>
</dbReference>
<name>A0ABR7E404_9BACT</name>
<comment type="similarity">
    <text evidence="8 9">Belongs to the TonB-dependent receptor family.</text>
</comment>
<keyword evidence="6 8" id="KW-0472">Membrane</keyword>
<organism evidence="13 14">
    <name type="scientific">Parabacteroides segnis</name>
    <dbReference type="NCBI Taxonomy" id="2763058"/>
    <lineage>
        <taxon>Bacteria</taxon>
        <taxon>Pseudomonadati</taxon>
        <taxon>Bacteroidota</taxon>
        <taxon>Bacteroidia</taxon>
        <taxon>Bacteroidales</taxon>
        <taxon>Tannerellaceae</taxon>
        <taxon>Parabacteroides</taxon>
    </lineage>
</organism>
<keyword evidence="13" id="KW-0675">Receptor</keyword>
<dbReference type="InterPro" id="IPR000531">
    <property type="entry name" value="Beta-barrel_TonB"/>
</dbReference>
<feature type="signal peptide" evidence="10">
    <location>
        <begin position="1"/>
        <end position="27"/>
    </location>
</feature>
<evidence type="ECO:0000256" key="8">
    <source>
        <dbReference type="PROSITE-ProRule" id="PRU01360"/>
    </source>
</evidence>
<keyword evidence="4 8" id="KW-0812">Transmembrane</keyword>
<gene>
    <name evidence="13" type="ORF">H8S77_16645</name>
</gene>
<dbReference type="Gene3D" id="2.40.170.20">
    <property type="entry name" value="TonB-dependent receptor, beta-barrel domain"/>
    <property type="match status" value="1"/>
</dbReference>
<dbReference type="Proteomes" id="UP000644010">
    <property type="component" value="Unassembled WGS sequence"/>
</dbReference>
<keyword evidence="3 8" id="KW-1134">Transmembrane beta strand</keyword>
<dbReference type="InterPro" id="IPR023996">
    <property type="entry name" value="TonB-dep_OMP_SusC/RagA"/>
</dbReference>
<dbReference type="Gene3D" id="2.170.130.10">
    <property type="entry name" value="TonB-dependent receptor, plug domain"/>
    <property type="match status" value="1"/>
</dbReference>
<keyword evidence="2 8" id="KW-0813">Transport</keyword>
<evidence type="ECO:0000259" key="11">
    <source>
        <dbReference type="Pfam" id="PF00593"/>
    </source>
</evidence>
<dbReference type="Pfam" id="PF00593">
    <property type="entry name" value="TonB_dep_Rec_b-barrel"/>
    <property type="match status" value="1"/>
</dbReference>
<comment type="subcellular location">
    <subcellularLocation>
        <location evidence="1 8">Cell outer membrane</location>
        <topology evidence="1 8">Multi-pass membrane protein</topology>
    </subcellularLocation>
</comment>
<dbReference type="Pfam" id="PF07715">
    <property type="entry name" value="Plug"/>
    <property type="match status" value="1"/>
</dbReference>
<dbReference type="InterPro" id="IPR012910">
    <property type="entry name" value="Plug_dom"/>
</dbReference>
<dbReference type="SUPFAM" id="SSF49464">
    <property type="entry name" value="Carboxypeptidase regulatory domain-like"/>
    <property type="match status" value="1"/>
</dbReference>
<protein>
    <submittedName>
        <fullName evidence="13">TonB-dependent receptor</fullName>
    </submittedName>
</protein>
<evidence type="ECO:0000313" key="13">
    <source>
        <dbReference type="EMBL" id="MBC5644508.1"/>
    </source>
</evidence>
<accession>A0ABR7E404</accession>
<evidence type="ECO:0000256" key="1">
    <source>
        <dbReference type="ARBA" id="ARBA00004571"/>
    </source>
</evidence>
<evidence type="ECO:0000256" key="7">
    <source>
        <dbReference type="ARBA" id="ARBA00023237"/>
    </source>
</evidence>
<evidence type="ECO:0000256" key="10">
    <source>
        <dbReference type="SAM" id="SignalP"/>
    </source>
</evidence>
<proteinExistence type="inferred from homology"/>
<dbReference type="PROSITE" id="PS52016">
    <property type="entry name" value="TONB_DEPENDENT_REC_3"/>
    <property type="match status" value="1"/>
</dbReference>
<feature type="chain" id="PRO_5046697954" evidence="10">
    <location>
        <begin position="28"/>
        <end position="1086"/>
    </location>
</feature>
<evidence type="ECO:0000256" key="3">
    <source>
        <dbReference type="ARBA" id="ARBA00022452"/>
    </source>
</evidence>
<evidence type="ECO:0000259" key="12">
    <source>
        <dbReference type="Pfam" id="PF07715"/>
    </source>
</evidence>
<dbReference type="NCBIfam" id="TIGR04057">
    <property type="entry name" value="SusC_RagA_signa"/>
    <property type="match status" value="1"/>
</dbReference>
<dbReference type="InterPro" id="IPR008969">
    <property type="entry name" value="CarboxyPept-like_regulatory"/>
</dbReference>
<keyword evidence="14" id="KW-1185">Reference proteome</keyword>
<keyword evidence="10" id="KW-0732">Signal</keyword>
<dbReference type="InterPro" id="IPR037066">
    <property type="entry name" value="Plug_dom_sf"/>
</dbReference>
<keyword evidence="5 9" id="KW-0798">TonB box</keyword>
<dbReference type="InterPro" id="IPR039426">
    <property type="entry name" value="TonB-dep_rcpt-like"/>
</dbReference>
<feature type="domain" description="TonB-dependent receptor-like beta-barrel" evidence="11">
    <location>
        <begin position="429"/>
        <end position="1047"/>
    </location>
</feature>
<feature type="domain" description="TonB-dependent receptor plug" evidence="12">
    <location>
        <begin position="141"/>
        <end position="248"/>
    </location>
</feature>